<dbReference type="PATRIC" id="fig|1333857.3.peg.3667"/>
<reference evidence="2 3" key="1">
    <citation type="journal article" date="2013" name="Genome Announc.">
        <title>Whole-genome sequences of five oyster-associated bacteria show potential for crude oil hydrocarbon degradation.</title>
        <authorList>
            <person name="Chauhan A."/>
            <person name="Green S."/>
            <person name="Pathak A."/>
            <person name="Thomas J."/>
            <person name="Venkatramanan R."/>
        </authorList>
    </citation>
    <scope>NUCLEOTIDE SEQUENCE [LARGE SCALE GENOMIC DNA]</scope>
    <source>
        <strain evidence="2 3">MF109</strain>
    </source>
</reference>
<evidence type="ECO:0000313" key="2">
    <source>
        <dbReference type="EMBL" id="EQM72998.1"/>
    </source>
</evidence>
<evidence type="ECO:0008006" key="4">
    <source>
        <dbReference type="Google" id="ProtNLM"/>
    </source>
</evidence>
<dbReference type="Proteomes" id="UP000016033">
    <property type="component" value="Unassembled WGS sequence"/>
</dbReference>
<protein>
    <recommendedName>
        <fullName evidence="4">CU044_5270 family protein</fullName>
    </recommendedName>
</protein>
<organism evidence="2 3">
    <name type="scientific">Microbacterium maritypicum MF109</name>
    <dbReference type="NCBI Taxonomy" id="1333857"/>
    <lineage>
        <taxon>Bacteria</taxon>
        <taxon>Bacillati</taxon>
        <taxon>Actinomycetota</taxon>
        <taxon>Actinomycetes</taxon>
        <taxon>Micrococcales</taxon>
        <taxon>Microbacteriaceae</taxon>
        <taxon>Microbacterium</taxon>
    </lineage>
</organism>
<dbReference type="AlphaFoldDB" id="T5K1B4"/>
<sequence>MDVFEKVQQTRPEIEGADDNLTAARALLLMEIQNERSPARSRAARRPWLIAAGAVGAAAAVTAGVLVVSNITAPTPVPTVEAVPTRVPGPVLVPTPMPSPAVSPMTGPEALLGAANATAGFTPPVLAPGQYLRRAWTSQTLGVFDADLGDAGQPGYGASRAEASSGWVISRSGADYAPANLRSQWYQEWGAPVAGGVYGDQVQGLAQQDEALQSYGPAVGLFPSDAPRLPEGGAEDVLWFFESLPRDPATMIAWIHEYLGADEQGWADGKVGWLIIGLLSHNVGDPEMRAAMYRALSLLPGSTVGAEQNGRRTVTFDSHLGSSESTETSLRRFTLTIDMATGIVVETTDTTSVGEGVIPGDVPDSRMTFEMSVVDTLP</sequence>
<dbReference type="EMBL" id="ATAO01000239">
    <property type="protein sequence ID" value="EQM72998.1"/>
    <property type="molecule type" value="Genomic_DNA"/>
</dbReference>
<comment type="caution">
    <text evidence="2">The sequence shown here is derived from an EMBL/GenBank/DDBJ whole genome shotgun (WGS) entry which is preliminary data.</text>
</comment>
<evidence type="ECO:0000256" key="1">
    <source>
        <dbReference type="SAM" id="Phobius"/>
    </source>
</evidence>
<keyword evidence="1" id="KW-0812">Transmembrane</keyword>
<gene>
    <name evidence="2" type="ORF">L687_08230</name>
</gene>
<evidence type="ECO:0000313" key="3">
    <source>
        <dbReference type="Proteomes" id="UP000016033"/>
    </source>
</evidence>
<proteinExistence type="predicted"/>
<feature type="transmembrane region" description="Helical" evidence="1">
    <location>
        <begin position="48"/>
        <end position="68"/>
    </location>
</feature>
<name>T5K1B4_MICMQ</name>
<accession>T5K1B4</accession>
<keyword evidence="1" id="KW-1133">Transmembrane helix</keyword>
<keyword evidence="1" id="KW-0472">Membrane</keyword>